<organism evidence="1">
    <name type="scientific">Anguilla anguilla</name>
    <name type="common">European freshwater eel</name>
    <name type="synonym">Muraena anguilla</name>
    <dbReference type="NCBI Taxonomy" id="7936"/>
    <lineage>
        <taxon>Eukaryota</taxon>
        <taxon>Metazoa</taxon>
        <taxon>Chordata</taxon>
        <taxon>Craniata</taxon>
        <taxon>Vertebrata</taxon>
        <taxon>Euteleostomi</taxon>
        <taxon>Actinopterygii</taxon>
        <taxon>Neopterygii</taxon>
        <taxon>Teleostei</taxon>
        <taxon>Anguilliformes</taxon>
        <taxon>Anguillidae</taxon>
        <taxon>Anguilla</taxon>
    </lineage>
</organism>
<protein>
    <submittedName>
        <fullName evidence="1">Uncharacterized protein</fullName>
    </submittedName>
</protein>
<reference evidence="1" key="2">
    <citation type="journal article" date="2015" name="Fish Shellfish Immunol.">
        <title>Early steps in the European eel (Anguilla anguilla)-Vibrio vulnificus interaction in the gills: Role of the RtxA13 toxin.</title>
        <authorList>
            <person name="Callol A."/>
            <person name="Pajuelo D."/>
            <person name="Ebbesson L."/>
            <person name="Teles M."/>
            <person name="MacKenzie S."/>
            <person name="Amaro C."/>
        </authorList>
    </citation>
    <scope>NUCLEOTIDE SEQUENCE</scope>
</reference>
<sequence length="28" mass="2784">MSQGSVSCSACCVFDGFLIGVLSDSVTA</sequence>
<accession>A0A0E9Q077</accession>
<name>A0A0E9Q077_ANGAN</name>
<proteinExistence type="predicted"/>
<dbReference type="EMBL" id="GBXM01099044">
    <property type="protein sequence ID" value="JAH09533.1"/>
    <property type="molecule type" value="Transcribed_RNA"/>
</dbReference>
<evidence type="ECO:0000313" key="1">
    <source>
        <dbReference type="EMBL" id="JAH09533.1"/>
    </source>
</evidence>
<reference evidence="1" key="1">
    <citation type="submission" date="2014-11" db="EMBL/GenBank/DDBJ databases">
        <authorList>
            <person name="Amaro Gonzalez C."/>
        </authorList>
    </citation>
    <scope>NUCLEOTIDE SEQUENCE</scope>
</reference>
<dbReference type="AlphaFoldDB" id="A0A0E9Q077"/>